<feature type="compositionally biased region" description="Polar residues" evidence="1">
    <location>
        <begin position="518"/>
        <end position="527"/>
    </location>
</feature>
<dbReference type="Proteomes" id="UP000707451">
    <property type="component" value="Unassembled WGS sequence"/>
</dbReference>
<feature type="compositionally biased region" description="Low complexity" evidence="1">
    <location>
        <begin position="19"/>
        <end position="34"/>
    </location>
</feature>
<organism evidence="2 3">
    <name type="scientific">Linnemannia hyalina</name>
    <dbReference type="NCBI Taxonomy" id="64524"/>
    <lineage>
        <taxon>Eukaryota</taxon>
        <taxon>Fungi</taxon>
        <taxon>Fungi incertae sedis</taxon>
        <taxon>Mucoromycota</taxon>
        <taxon>Mortierellomycotina</taxon>
        <taxon>Mortierellomycetes</taxon>
        <taxon>Mortierellales</taxon>
        <taxon>Mortierellaceae</taxon>
        <taxon>Linnemannia</taxon>
    </lineage>
</organism>
<feature type="region of interest" description="Disordered" evidence="1">
    <location>
        <begin position="437"/>
        <end position="543"/>
    </location>
</feature>
<feature type="region of interest" description="Disordered" evidence="1">
    <location>
        <begin position="1"/>
        <end position="134"/>
    </location>
</feature>
<evidence type="ECO:0000313" key="2">
    <source>
        <dbReference type="EMBL" id="KAG9072490.1"/>
    </source>
</evidence>
<sequence>MSPEGEPDFNESGPGQGRGSNRSSTVSSTGTTGTLATQDRSESGGLGLGQLAGGLGLTGHMSGASGGGTGPYLSGRDGGQASRSRVWAWNGQDDSSSGAIADNDVRGGMESDADSIRRSTTTGAGGKFGRRAIARTESGLKTGVKTEEASKETAALLAKIRAQQDLALERAKRMPEVEQMAQRYQDSWTEIHNHTTRNSERADDADEILQRVLELCLRHATTSEQLVEEAKDIKQLDQSLGEIMSITESIQQKLVGLESAIEMLEVDAEVLTLADWKKSQVNELDRYMESQRKELWDKAELLSMRSEQFQKEEAARKLRLYQNQFETDMAQFRRTQEERQQDLWKLAEAEIDLESVEVVKTLGANHQDLESASSRRDFVSTQATTLAARTATTAAALRRPKLGEDEISKAVLANPSSLLGYQDDYGDDEMREREDLDRFLGPATESDSKEDDGDDAEEGGESESEIGESPSDEEEDDTGEEEENEETSEDDDEDLDPIEKARRARAAVAAAAAGKNSKPATGSTISAFSALAKYSSTTSLIKP</sequence>
<protein>
    <submittedName>
        <fullName evidence="2">Uncharacterized protein</fullName>
    </submittedName>
</protein>
<evidence type="ECO:0000256" key="1">
    <source>
        <dbReference type="SAM" id="MobiDB-lite"/>
    </source>
</evidence>
<proteinExistence type="predicted"/>
<comment type="caution">
    <text evidence="2">The sequence shown here is derived from an EMBL/GenBank/DDBJ whole genome shotgun (WGS) entry which is preliminary data.</text>
</comment>
<name>A0A9P8BXY3_9FUNG</name>
<feature type="compositionally biased region" description="Gly residues" evidence="1">
    <location>
        <begin position="44"/>
        <end position="57"/>
    </location>
</feature>
<evidence type="ECO:0000313" key="3">
    <source>
        <dbReference type="Proteomes" id="UP000707451"/>
    </source>
</evidence>
<dbReference type="AlphaFoldDB" id="A0A9P8BXY3"/>
<accession>A0A9P8BXY3</accession>
<feature type="compositionally biased region" description="Polar residues" evidence="1">
    <location>
        <begin position="534"/>
        <end position="543"/>
    </location>
</feature>
<dbReference type="EMBL" id="JAHRHY010000001">
    <property type="protein sequence ID" value="KAG9072490.1"/>
    <property type="molecule type" value="Genomic_DNA"/>
</dbReference>
<feature type="compositionally biased region" description="Basic and acidic residues" evidence="1">
    <location>
        <begin position="103"/>
        <end position="117"/>
    </location>
</feature>
<gene>
    <name evidence="2" type="ORF">KI688_000261</name>
</gene>
<dbReference type="OrthoDB" id="2445127at2759"/>
<feature type="compositionally biased region" description="Acidic residues" evidence="1">
    <location>
        <begin position="448"/>
        <end position="496"/>
    </location>
</feature>
<reference evidence="2" key="1">
    <citation type="submission" date="2021-06" db="EMBL/GenBank/DDBJ databases">
        <title>Genome Sequence of Mortierella hyaline Strain SCG-10, a Cold-Adapted, Nitrate-Reducing Fungus Isolated from Soil in Minnesota, USA.</title>
        <authorList>
            <person name="Aldossari N."/>
        </authorList>
    </citation>
    <scope>NUCLEOTIDE SEQUENCE</scope>
    <source>
        <strain evidence="2">SCG-10</strain>
    </source>
</reference>
<keyword evidence="3" id="KW-1185">Reference proteome</keyword>